<sequence length="60" mass="6755">MVHLMFTQAILIIPFSANKQQLGVGKESNSFPFCTLIMKKEALFPYRKGLLSDHACTLLI</sequence>
<dbReference type="EMBL" id="CP011074">
    <property type="protein sequence ID" value="AKF93945.1"/>
    <property type="molecule type" value="Genomic_DNA"/>
</dbReference>
<name>A0A0F7BZK9_BRELA</name>
<organism evidence="1">
    <name type="scientific">Brevibacillus laterosporus</name>
    <name type="common">Bacillus laterosporus</name>
    <dbReference type="NCBI Taxonomy" id="1465"/>
    <lineage>
        <taxon>Bacteria</taxon>
        <taxon>Bacillati</taxon>
        <taxon>Bacillota</taxon>
        <taxon>Bacilli</taxon>
        <taxon>Bacillales</taxon>
        <taxon>Paenibacillaceae</taxon>
        <taxon>Brevibacillus</taxon>
    </lineage>
</organism>
<reference evidence="1" key="1">
    <citation type="submission" date="2015-03" db="EMBL/GenBank/DDBJ databases">
        <title>MIGS Cultured Bacterial/Archaeal sample from Brevibacillus laterosporus.</title>
        <authorList>
            <person name="Zeng D."/>
            <person name="Zhu L."/>
            <person name="Dong G."/>
            <person name="Ye W."/>
            <person name="Ren D."/>
            <person name="Wu L."/>
            <person name="Xu J."/>
            <person name="Li G."/>
            <person name="Guo L."/>
        </authorList>
    </citation>
    <scope>NUCLEOTIDE SEQUENCE</scope>
    <source>
        <strain evidence="1">B9</strain>
    </source>
</reference>
<accession>A0A0F7BZK9</accession>
<gene>
    <name evidence="1" type="ORF">EX87_10065</name>
</gene>
<protein>
    <submittedName>
        <fullName evidence="1">Uncharacterized protein</fullName>
    </submittedName>
</protein>
<evidence type="ECO:0000313" key="1">
    <source>
        <dbReference type="EMBL" id="AKF93945.1"/>
    </source>
</evidence>
<proteinExistence type="predicted"/>
<dbReference type="AlphaFoldDB" id="A0A0F7BZK9"/>